<evidence type="ECO:0000259" key="2">
    <source>
        <dbReference type="Pfam" id="PF04149"/>
    </source>
</evidence>
<feature type="domain" description="DUF397" evidence="2">
    <location>
        <begin position="5"/>
        <end position="57"/>
    </location>
</feature>
<feature type="region of interest" description="Disordered" evidence="1">
    <location>
        <begin position="1"/>
        <end position="22"/>
    </location>
</feature>
<dbReference type="InterPro" id="IPR007278">
    <property type="entry name" value="DUF397"/>
</dbReference>
<organism evidence="3 4">
    <name type="scientific">Streptomyces canus</name>
    <dbReference type="NCBI Taxonomy" id="58343"/>
    <lineage>
        <taxon>Bacteria</taxon>
        <taxon>Bacillati</taxon>
        <taxon>Actinomycetota</taxon>
        <taxon>Actinomycetes</taxon>
        <taxon>Kitasatosporales</taxon>
        <taxon>Streptomycetaceae</taxon>
        <taxon>Streptomyces</taxon>
        <taxon>Streptomyces aurantiacus group</taxon>
    </lineage>
</organism>
<protein>
    <recommendedName>
        <fullName evidence="2">DUF397 domain-containing protein</fullName>
    </recommendedName>
</protein>
<gene>
    <name evidence="3" type="ORF">AQJ46_19565</name>
</gene>
<accession>A0A117R441</accession>
<dbReference type="Pfam" id="PF04149">
    <property type="entry name" value="DUF397"/>
    <property type="match status" value="1"/>
</dbReference>
<reference evidence="3 4" key="1">
    <citation type="submission" date="2015-10" db="EMBL/GenBank/DDBJ databases">
        <title>Draft genome sequence of Streptomyces canus DSM 40017, type strain for the species Streptomyces canus.</title>
        <authorList>
            <person name="Ruckert C."/>
            <person name="Winkler A."/>
            <person name="Kalinowski J."/>
            <person name="Kampfer P."/>
            <person name="Glaeser S."/>
        </authorList>
    </citation>
    <scope>NUCLEOTIDE SEQUENCE [LARGE SCALE GENOMIC DNA]</scope>
    <source>
        <strain evidence="3 4">DSM 40017</strain>
    </source>
</reference>
<dbReference type="Proteomes" id="UP000053669">
    <property type="component" value="Unassembled WGS sequence"/>
</dbReference>
<proteinExistence type="predicted"/>
<name>A0A117R441_9ACTN</name>
<evidence type="ECO:0000256" key="1">
    <source>
        <dbReference type="SAM" id="MobiDB-lite"/>
    </source>
</evidence>
<dbReference type="STRING" id="58343.AQJ46_19565"/>
<dbReference type="EMBL" id="LMWU01000018">
    <property type="protein sequence ID" value="KUN69945.1"/>
    <property type="molecule type" value="Genomic_DNA"/>
</dbReference>
<evidence type="ECO:0000313" key="4">
    <source>
        <dbReference type="Proteomes" id="UP000053669"/>
    </source>
</evidence>
<sequence>MSGVTWRKSSYSNPDGGECLEVSDALPSRVPVRDGKDPGRRALVFSDEAWSVFVAHVSGS</sequence>
<dbReference type="AlphaFoldDB" id="A0A117R441"/>
<comment type="caution">
    <text evidence="3">The sequence shown here is derived from an EMBL/GenBank/DDBJ whole genome shotgun (WGS) entry which is preliminary data.</text>
</comment>
<evidence type="ECO:0000313" key="3">
    <source>
        <dbReference type="EMBL" id="KUN69945.1"/>
    </source>
</evidence>